<dbReference type="PROSITE" id="PS50885">
    <property type="entry name" value="HAMP"/>
    <property type="match status" value="1"/>
</dbReference>
<dbReference type="SMART" id="SM00304">
    <property type="entry name" value="HAMP"/>
    <property type="match status" value="1"/>
</dbReference>
<proteinExistence type="predicted"/>
<evidence type="ECO:0000256" key="3">
    <source>
        <dbReference type="ARBA" id="ARBA00023136"/>
    </source>
</evidence>
<keyword evidence="2" id="KW-1003">Cell membrane</keyword>
<evidence type="ECO:0000256" key="1">
    <source>
        <dbReference type="ARBA" id="ARBA00004236"/>
    </source>
</evidence>
<dbReference type="Proteomes" id="UP001649230">
    <property type="component" value="Chromosome"/>
</dbReference>
<dbReference type="RefSeq" id="WP_235121577.1">
    <property type="nucleotide sequence ID" value="NZ_CP090978.1"/>
</dbReference>
<dbReference type="InterPro" id="IPR003660">
    <property type="entry name" value="HAMP_dom"/>
</dbReference>
<dbReference type="SUPFAM" id="SSF58104">
    <property type="entry name" value="Methyl-accepting chemotaxis protein (MCP) signaling domain"/>
    <property type="match status" value="1"/>
</dbReference>
<evidence type="ECO:0000313" key="7">
    <source>
        <dbReference type="Proteomes" id="UP001649230"/>
    </source>
</evidence>
<accession>A0ABY3SP41</accession>
<evidence type="ECO:0000259" key="5">
    <source>
        <dbReference type="PROSITE" id="PS50885"/>
    </source>
</evidence>
<organism evidence="6 7">
    <name type="scientific">Paenibacillus hexagrammi</name>
    <dbReference type="NCBI Taxonomy" id="2908839"/>
    <lineage>
        <taxon>Bacteria</taxon>
        <taxon>Bacillati</taxon>
        <taxon>Bacillota</taxon>
        <taxon>Bacilli</taxon>
        <taxon>Bacillales</taxon>
        <taxon>Paenibacillaceae</taxon>
        <taxon>Paenibacillus</taxon>
    </lineage>
</organism>
<name>A0ABY3SP41_9BACL</name>
<protein>
    <submittedName>
        <fullName evidence="6">Methyl-accepting chemotaxis protein</fullName>
    </submittedName>
</protein>
<sequence>MLANNRNKRSISIRAKIVIPIIIMIAFLMSATAYYLYVKVEESSNQKGLATVEAVRIGLESALTARKTAEEVMEHEMQGQAVLAAYMMDTQKLTFPLITELAKRSGIDEFWITDASGKVTLTNAGEKIDFSFGSDPNSQAYEFTELLKGKDKVISQPAQPRTVDPKVYKYVGVSGWSKSRIVQVGRDGEKLTKLEEDIGAKHFLTSMHTKMGNELLYSAILDKDGKSVFSSDEGFTLSSTLSSFIAAHAGQQEVASLSDAYGQWSARYYVTALSNGQTLLVGLSQTSLSSIFKTSLIAVIASVVITGILVYVVVYLQFARLRELEQTMVTISQGSGDLTKRLPVKSRDEIGVLAASFNQFVTTIHSIVSDVKQAAHTSFAHTLEISDASGRTSAVAKEINHAIHEIAEASAKQASGVEEGMTTIHLMADSIRDTDLQALNLEKMGSTIRTRQQTGADAVHELQSSMNKYSDIYLRASQVICIP</sequence>
<keyword evidence="3 4" id="KW-0472">Membrane</keyword>
<comment type="subcellular location">
    <subcellularLocation>
        <location evidence="1">Cell membrane</location>
    </subcellularLocation>
</comment>
<evidence type="ECO:0000256" key="4">
    <source>
        <dbReference type="SAM" id="Phobius"/>
    </source>
</evidence>
<keyword evidence="4" id="KW-0812">Transmembrane</keyword>
<evidence type="ECO:0000313" key="6">
    <source>
        <dbReference type="EMBL" id="UJF35004.1"/>
    </source>
</evidence>
<dbReference type="EMBL" id="CP090978">
    <property type="protein sequence ID" value="UJF35004.1"/>
    <property type="molecule type" value="Genomic_DNA"/>
</dbReference>
<dbReference type="CDD" id="cd06225">
    <property type="entry name" value="HAMP"/>
    <property type="match status" value="1"/>
</dbReference>
<keyword evidence="7" id="KW-1185">Reference proteome</keyword>
<feature type="domain" description="HAMP" evidence="5">
    <location>
        <begin position="315"/>
        <end position="369"/>
    </location>
</feature>
<evidence type="ECO:0000256" key="2">
    <source>
        <dbReference type="ARBA" id="ARBA00022475"/>
    </source>
</evidence>
<feature type="transmembrane region" description="Helical" evidence="4">
    <location>
        <begin position="17"/>
        <end position="37"/>
    </location>
</feature>
<keyword evidence="4" id="KW-1133">Transmembrane helix</keyword>
<dbReference type="PANTHER" id="PTHR32089">
    <property type="entry name" value="METHYL-ACCEPTING CHEMOTAXIS PROTEIN MCPB"/>
    <property type="match status" value="1"/>
</dbReference>
<dbReference type="Gene3D" id="1.10.287.950">
    <property type="entry name" value="Methyl-accepting chemotaxis protein"/>
    <property type="match status" value="1"/>
</dbReference>
<feature type="transmembrane region" description="Helical" evidence="4">
    <location>
        <begin position="296"/>
        <end position="318"/>
    </location>
</feature>
<reference evidence="6 7" key="1">
    <citation type="journal article" date="2024" name="Int. J. Syst. Evol. Microbiol.">
        <title>Paenibacillus hexagrammi sp. nov., a novel bacterium isolated from the gut content of Hexagrammos agrammus.</title>
        <authorList>
            <person name="Jung H.K."/>
            <person name="Kim D.G."/>
            <person name="Zin H."/>
            <person name="Park J."/>
            <person name="Jung H."/>
            <person name="Kim Y.O."/>
            <person name="Kong H.J."/>
            <person name="Kim J.W."/>
            <person name="Kim Y.S."/>
        </authorList>
    </citation>
    <scope>NUCLEOTIDE SEQUENCE [LARGE SCALE GENOMIC DNA]</scope>
    <source>
        <strain evidence="6 7">YPD9-1</strain>
    </source>
</reference>
<dbReference type="Pfam" id="PF00672">
    <property type="entry name" value="HAMP"/>
    <property type="match status" value="1"/>
</dbReference>
<dbReference type="PANTHER" id="PTHR32089:SF114">
    <property type="entry name" value="METHYL-ACCEPTING CHEMOTAXIS PROTEIN MCPB"/>
    <property type="match status" value="1"/>
</dbReference>
<gene>
    <name evidence="6" type="ORF">L0M14_07650</name>
</gene>